<dbReference type="GO" id="GO:0004038">
    <property type="term" value="F:allantoinase activity"/>
    <property type="evidence" value="ECO:0007669"/>
    <property type="project" value="TreeGrafter"/>
</dbReference>
<dbReference type="InterPro" id="IPR011059">
    <property type="entry name" value="Metal-dep_hydrolase_composite"/>
</dbReference>
<evidence type="ECO:0000259" key="2">
    <source>
        <dbReference type="Pfam" id="PF12890"/>
    </source>
</evidence>
<dbReference type="RefSeq" id="WP_064024680.1">
    <property type="nucleotide sequence ID" value="NZ_LUUK01000025.1"/>
</dbReference>
<evidence type="ECO:0000256" key="1">
    <source>
        <dbReference type="ARBA" id="ARBA00022975"/>
    </source>
</evidence>
<gene>
    <name evidence="3" type="ORF">A1355_18685</name>
</gene>
<reference evidence="4" key="1">
    <citation type="submission" date="2016-03" db="EMBL/GenBank/DDBJ databases">
        <authorList>
            <person name="Heylen K."/>
            <person name="De Vos P."/>
            <person name="Vekeman B."/>
        </authorList>
    </citation>
    <scope>NUCLEOTIDE SEQUENCE [LARGE SCALE GENOMIC DNA]</scope>
    <source>
        <strain evidence="4">R-45383</strain>
    </source>
</reference>
<dbReference type="GO" id="GO:0006221">
    <property type="term" value="P:pyrimidine nucleotide biosynthetic process"/>
    <property type="evidence" value="ECO:0007669"/>
    <property type="project" value="UniProtKB-KW"/>
</dbReference>
<dbReference type="InterPro" id="IPR004722">
    <property type="entry name" value="DHOase"/>
</dbReference>
<dbReference type="SUPFAM" id="SSF51338">
    <property type="entry name" value="Composite domain of metallo-dependent hydrolases"/>
    <property type="match status" value="1"/>
</dbReference>
<dbReference type="Gene3D" id="3.20.20.140">
    <property type="entry name" value="Metal-dependent hydrolases"/>
    <property type="match status" value="1"/>
</dbReference>
<dbReference type="Gene3D" id="2.30.40.10">
    <property type="entry name" value="Urease, subunit C, domain 1"/>
    <property type="match status" value="1"/>
</dbReference>
<comment type="caution">
    <text evidence="3">The sequence shown here is derived from an EMBL/GenBank/DDBJ whole genome shotgun (WGS) entry which is preliminary data.</text>
</comment>
<dbReference type="Proteomes" id="UP000077628">
    <property type="component" value="Unassembled WGS sequence"/>
</dbReference>
<dbReference type="PANTHER" id="PTHR43668:SF2">
    <property type="entry name" value="ALLANTOINASE"/>
    <property type="match status" value="1"/>
</dbReference>
<dbReference type="NCBIfam" id="TIGR00857">
    <property type="entry name" value="pyrC_multi"/>
    <property type="match status" value="1"/>
</dbReference>
<feature type="domain" description="Dihydroorotase catalytic" evidence="2">
    <location>
        <begin position="50"/>
        <end position="237"/>
    </location>
</feature>
<dbReference type="CDD" id="cd01317">
    <property type="entry name" value="DHOase_IIa"/>
    <property type="match status" value="1"/>
</dbReference>
<dbReference type="SUPFAM" id="SSF51556">
    <property type="entry name" value="Metallo-dependent hydrolases"/>
    <property type="match status" value="1"/>
</dbReference>
<dbReference type="AlphaFoldDB" id="A0A177P8Z8"/>
<name>A0A177P8Z8_9GAMM</name>
<dbReference type="PANTHER" id="PTHR43668">
    <property type="entry name" value="ALLANTOINASE"/>
    <property type="match status" value="1"/>
</dbReference>
<evidence type="ECO:0000313" key="4">
    <source>
        <dbReference type="Proteomes" id="UP000077628"/>
    </source>
</evidence>
<protein>
    <submittedName>
        <fullName evidence="3">Dihydroorotase</fullName>
    </submittedName>
</protein>
<sequence>MSKILIKNGRVIDPANRIDAQADLAIADGKIVGLVGDDFSADQIIDAANQIVCPGFVDMSVRLREPGQTQKGNILGESRAALAAGVTSLCLPPDTQPVIDTPAVVEFIKDKAEKAEYPQIHPVAALTQRLAGSELSTMFALKQAGCIAVGNASAPLANLLILRRAMEYAGSHGLLLMYRANEASLSGKGCAHEGAVASRYGLPGIPEAAESIALAQCLELAELTGCRVHISQISCRQSVIKIQQAKKYGLNVTADVAVHQLHLTENDITPFDSNYHVIPPLRNDIDRQYLRDGLANGTLDAICSDHQPHDLDAKLGAFPETEPGVAALETLLPLTLAYARQHGLSLARAIASLTEKPAGILSLNAGSLTPGRPADVCVFDPEYLWRVERGQWLSAGCNTPYWGQTLTGRVTHTLLGGRLAYRLPPG</sequence>
<dbReference type="GO" id="GO:0006145">
    <property type="term" value="P:purine nucleobase catabolic process"/>
    <property type="evidence" value="ECO:0007669"/>
    <property type="project" value="TreeGrafter"/>
</dbReference>
<dbReference type="InterPro" id="IPR024403">
    <property type="entry name" value="DHOase_cat"/>
</dbReference>
<dbReference type="GO" id="GO:0005737">
    <property type="term" value="C:cytoplasm"/>
    <property type="evidence" value="ECO:0007669"/>
    <property type="project" value="TreeGrafter"/>
</dbReference>
<keyword evidence="4" id="KW-1185">Reference proteome</keyword>
<dbReference type="Pfam" id="PF12890">
    <property type="entry name" value="DHOase"/>
    <property type="match status" value="1"/>
</dbReference>
<dbReference type="EMBL" id="LUUK01000025">
    <property type="protein sequence ID" value="OAI26798.1"/>
    <property type="molecule type" value="Genomic_DNA"/>
</dbReference>
<dbReference type="STRING" id="702114.A1355_18685"/>
<dbReference type="NCBIfam" id="NF005791">
    <property type="entry name" value="PRK07627.1"/>
    <property type="match status" value="1"/>
</dbReference>
<dbReference type="InterPro" id="IPR032466">
    <property type="entry name" value="Metal_Hydrolase"/>
</dbReference>
<keyword evidence="1" id="KW-0665">Pyrimidine biosynthesis</keyword>
<proteinExistence type="predicted"/>
<dbReference type="GO" id="GO:0004151">
    <property type="term" value="F:dihydroorotase activity"/>
    <property type="evidence" value="ECO:0007669"/>
    <property type="project" value="InterPro"/>
</dbReference>
<dbReference type="GO" id="GO:0046872">
    <property type="term" value="F:metal ion binding"/>
    <property type="evidence" value="ECO:0007669"/>
    <property type="project" value="InterPro"/>
</dbReference>
<accession>A0A177P8Z8</accession>
<evidence type="ECO:0000313" key="3">
    <source>
        <dbReference type="EMBL" id="OAI26798.1"/>
    </source>
</evidence>
<organism evidence="3 4">
    <name type="scientific">Methylomonas koyamae</name>
    <dbReference type="NCBI Taxonomy" id="702114"/>
    <lineage>
        <taxon>Bacteria</taxon>
        <taxon>Pseudomonadati</taxon>
        <taxon>Pseudomonadota</taxon>
        <taxon>Gammaproteobacteria</taxon>
        <taxon>Methylococcales</taxon>
        <taxon>Methylococcaceae</taxon>
        <taxon>Methylomonas</taxon>
    </lineage>
</organism>
<dbReference type="OrthoDB" id="5687299at2"/>
<dbReference type="InterPro" id="IPR050138">
    <property type="entry name" value="DHOase/Allantoinase_Hydrolase"/>
</dbReference>